<sequence length="183" mass="20703">MIRYQLARTRQELQQVLALQQQNLPSVLPDDALASQGFVTVAHPLPLLQQMNAAAPAILAKEGQQLAGYCLAMTRAFRNDIPVLIPMFEVIDGLQLQGRALKEVNYLVCGQICVAEGYRGQGIFDGLYQQLRQHYAQQYPLLLTEIAARNPRSLRAHQRLGFTTFHTYQAPDGEVWELVAWQW</sequence>
<dbReference type="RefSeq" id="WP_009196407.1">
    <property type="nucleotide sequence ID" value="NZ_AODQ01000086.1"/>
</dbReference>
<dbReference type="Proteomes" id="UP000011910">
    <property type="component" value="Unassembled WGS sequence"/>
</dbReference>
<dbReference type="STRING" id="1279009.ADICEAN_03021"/>
<dbReference type="Gene3D" id="3.40.630.30">
    <property type="match status" value="1"/>
</dbReference>
<dbReference type="InterPro" id="IPR000182">
    <property type="entry name" value="GNAT_dom"/>
</dbReference>
<dbReference type="AlphaFoldDB" id="M7N3J3"/>
<organism evidence="2 3">
    <name type="scientific">Cesiribacter andamanensis AMV16</name>
    <dbReference type="NCBI Taxonomy" id="1279009"/>
    <lineage>
        <taxon>Bacteria</taxon>
        <taxon>Pseudomonadati</taxon>
        <taxon>Bacteroidota</taxon>
        <taxon>Cytophagia</taxon>
        <taxon>Cytophagales</taxon>
        <taxon>Cesiribacteraceae</taxon>
        <taxon>Cesiribacter</taxon>
    </lineage>
</organism>
<dbReference type="PROSITE" id="PS51186">
    <property type="entry name" value="GNAT"/>
    <property type="match status" value="1"/>
</dbReference>
<dbReference type="eggNOG" id="COG0456">
    <property type="taxonomic scope" value="Bacteria"/>
</dbReference>
<evidence type="ECO:0000313" key="3">
    <source>
        <dbReference type="Proteomes" id="UP000011910"/>
    </source>
</evidence>
<proteinExistence type="predicted"/>
<name>M7N3J3_9BACT</name>
<dbReference type="InterPro" id="IPR016181">
    <property type="entry name" value="Acyl_CoA_acyltransferase"/>
</dbReference>
<dbReference type="OrthoDB" id="5109343at2"/>
<evidence type="ECO:0000313" key="2">
    <source>
        <dbReference type="EMBL" id="EMR01862.1"/>
    </source>
</evidence>
<reference evidence="2 3" key="1">
    <citation type="journal article" date="2013" name="Genome Announc.">
        <title>Draft Genome Sequence of Cesiribacter andamanensis Strain AMV16T, Isolated from a Soil Sample from a Mud Volcano in the Andaman Islands, India.</title>
        <authorList>
            <person name="Shivaji S."/>
            <person name="Ara S."/>
            <person name="Begum Z."/>
            <person name="Srinivas T.N."/>
            <person name="Singh A."/>
            <person name="Kumar Pinnaka A."/>
        </authorList>
    </citation>
    <scope>NUCLEOTIDE SEQUENCE [LARGE SCALE GENOMIC DNA]</scope>
    <source>
        <strain evidence="2 3">AMV16</strain>
    </source>
</reference>
<dbReference type="SUPFAM" id="SSF55729">
    <property type="entry name" value="Acyl-CoA N-acyltransferases (Nat)"/>
    <property type="match status" value="1"/>
</dbReference>
<comment type="caution">
    <text evidence="2">The sequence shown here is derived from an EMBL/GenBank/DDBJ whole genome shotgun (WGS) entry which is preliminary data.</text>
</comment>
<feature type="domain" description="N-acetyltransferase" evidence="1">
    <location>
        <begin position="2"/>
        <end position="182"/>
    </location>
</feature>
<keyword evidence="2" id="KW-0808">Transferase</keyword>
<gene>
    <name evidence="2" type="ORF">ADICEAN_03021</name>
</gene>
<protein>
    <submittedName>
        <fullName evidence="2">Putative acetyltransferase, GNAT superfamily</fullName>
    </submittedName>
</protein>
<keyword evidence="3" id="KW-1185">Reference proteome</keyword>
<dbReference type="Pfam" id="PF00583">
    <property type="entry name" value="Acetyltransf_1"/>
    <property type="match status" value="1"/>
</dbReference>
<accession>M7N3J3</accession>
<dbReference type="EMBL" id="AODQ01000086">
    <property type="protein sequence ID" value="EMR01862.1"/>
    <property type="molecule type" value="Genomic_DNA"/>
</dbReference>
<evidence type="ECO:0000259" key="1">
    <source>
        <dbReference type="PROSITE" id="PS51186"/>
    </source>
</evidence>
<dbReference type="GO" id="GO:0016747">
    <property type="term" value="F:acyltransferase activity, transferring groups other than amino-acyl groups"/>
    <property type="evidence" value="ECO:0007669"/>
    <property type="project" value="InterPro"/>
</dbReference>